<evidence type="ECO:0000256" key="3">
    <source>
        <dbReference type="ARBA" id="ARBA00023125"/>
    </source>
</evidence>
<evidence type="ECO:0000256" key="2">
    <source>
        <dbReference type="ARBA" id="ARBA00023015"/>
    </source>
</evidence>
<comment type="caution">
    <text evidence="6">The sequence shown here is derived from an EMBL/GenBank/DDBJ whole genome shotgun (WGS) entry which is preliminary data.</text>
</comment>
<dbReference type="PANTHER" id="PTHR30126:SF40">
    <property type="entry name" value="HTH-TYPE TRANSCRIPTIONAL REGULATOR GLTR"/>
    <property type="match status" value="1"/>
</dbReference>
<evidence type="ECO:0000256" key="4">
    <source>
        <dbReference type="ARBA" id="ARBA00023163"/>
    </source>
</evidence>
<dbReference type="GO" id="GO:0003700">
    <property type="term" value="F:DNA-binding transcription factor activity"/>
    <property type="evidence" value="ECO:0007669"/>
    <property type="project" value="InterPro"/>
</dbReference>
<comment type="similarity">
    <text evidence="1">Belongs to the LysR transcriptional regulatory family.</text>
</comment>
<sequence length="294" mass="33712">MNESQIETFLTVATYRSFSKAAAVLNVTQPTITSRLKNLEEILQCELFKRIGHEIFLTKEGNVFMEYAKNILIYMKHSKEISGLMKEPVIKVGFSPGYSYSFIVEMLKTIQSAGDMDIQVKEGFDSVNLSDMVLAGELDLVFTRNVLTNKKDIVSEPLFDNPLIVVLPKNHPLAKKQVIQLKDLCGETILSYRRKSTLWNLIDRQLLGIQPTTRIDLDNNEMLMQAVMNRIGIGIIPELGMDKRYAESIAIRSIPELQQIPNKVYVQYRKNTQIQKLSKKIIYSIINHKYKEVH</sequence>
<dbReference type="Pfam" id="PF03466">
    <property type="entry name" value="LysR_substrate"/>
    <property type="match status" value="1"/>
</dbReference>
<dbReference type="SUPFAM" id="SSF53850">
    <property type="entry name" value="Periplasmic binding protein-like II"/>
    <property type="match status" value="1"/>
</dbReference>
<evidence type="ECO:0000256" key="1">
    <source>
        <dbReference type="ARBA" id="ARBA00009437"/>
    </source>
</evidence>
<dbReference type="CDD" id="cd05466">
    <property type="entry name" value="PBP2_LTTR_substrate"/>
    <property type="match status" value="1"/>
</dbReference>
<dbReference type="PROSITE" id="PS50931">
    <property type="entry name" value="HTH_LYSR"/>
    <property type="match status" value="1"/>
</dbReference>
<proteinExistence type="inferred from homology"/>
<dbReference type="InterPro" id="IPR036390">
    <property type="entry name" value="WH_DNA-bd_sf"/>
</dbReference>
<dbReference type="PRINTS" id="PR00039">
    <property type="entry name" value="HTHLYSR"/>
</dbReference>
<accession>A0A498DH64</accession>
<evidence type="ECO:0000259" key="5">
    <source>
        <dbReference type="PROSITE" id="PS50931"/>
    </source>
</evidence>
<evidence type="ECO:0000313" key="7">
    <source>
        <dbReference type="Proteomes" id="UP000270219"/>
    </source>
</evidence>
<dbReference type="OrthoDB" id="9785745at2"/>
<dbReference type="Pfam" id="PF00126">
    <property type="entry name" value="HTH_1"/>
    <property type="match status" value="1"/>
</dbReference>
<keyword evidence="2" id="KW-0805">Transcription regulation</keyword>
<dbReference type="Gene3D" id="1.10.10.10">
    <property type="entry name" value="Winged helix-like DNA-binding domain superfamily/Winged helix DNA-binding domain"/>
    <property type="match status" value="1"/>
</dbReference>
<dbReference type="InterPro" id="IPR036388">
    <property type="entry name" value="WH-like_DNA-bd_sf"/>
</dbReference>
<keyword evidence="7" id="KW-1185">Reference proteome</keyword>
<dbReference type="RefSeq" id="WP_121522415.1">
    <property type="nucleotide sequence ID" value="NZ_RCHR01000003.1"/>
</dbReference>
<dbReference type="GO" id="GO:0000976">
    <property type="term" value="F:transcription cis-regulatory region binding"/>
    <property type="evidence" value="ECO:0007669"/>
    <property type="project" value="TreeGrafter"/>
</dbReference>
<dbReference type="EMBL" id="RCHR01000003">
    <property type="protein sequence ID" value="RLL44825.1"/>
    <property type="molecule type" value="Genomic_DNA"/>
</dbReference>
<dbReference type="InterPro" id="IPR000847">
    <property type="entry name" value="LysR_HTH_N"/>
</dbReference>
<reference evidence="6 7" key="1">
    <citation type="submission" date="2018-10" db="EMBL/GenBank/DDBJ databases">
        <title>Oceanobacillus sp. YLB-02 draft genome.</title>
        <authorList>
            <person name="Yu L."/>
        </authorList>
    </citation>
    <scope>NUCLEOTIDE SEQUENCE [LARGE SCALE GENOMIC DNA]</scope>
    <source>
        <strain evidence="6 7">YLB-02</strain>
    </source>
</reference>
<organism evidence="6 7">
    <name type="scientific">Oceanobacillus piezotolerans</name>
    <dbReference type="NCBI Taxonomy" id="2448030"/>
    <lineage>
        <taxon>Bacteria</taxon>
        <taxon>Bacillati</taxon>
        <taxon>Bacillota</taxon>
        <taxon>Bacilli</taxon>
        <taxon>Bacillales</taxon>
        <taxon>Bacillaceae</taxon>
        <taxon>Oceanobacillus</taxon>
    </lineage>
</organism>
<dbReference type="Proteomes" id="UP000270219">
    <property type="component" value="Unassembled WGS sequence"/>
</dbReference>
<keyword evidence="3" id="KW-0238">DNA-binding</keyword>
<protein>
    <submittedName>
        <fullName evidence="6">LysR family transcriptional regulator</fullName>
    </submittedName>
</protein>
<gene>
    <name evidence="6" type="ORF">D8M04_08035</name>
</gene>
<dbReference type="SUPFAM" id="SSF46785">
    <property type="entry name" value="Winged helix' DNA-binding domain"/>
    <property type="match status" value="1"/>
</dbReference>
<feature type="domain" description="HTH lysR-type" evidence="5">
    <location>
        <begin position="1"/>
        <end position="58"/>
    </location>
</feature>
<name>A0A498DH64_9BACI</name>
<dbReference type="AlphaFoldDB" id="A0A498DH64"/>
<dbReference type="PANTHER" id="PTHR30126">
    <property type="entry name" value="HTH-TYPE TRANSCRIPTIONAL REGULATOR"/>
    <property type="match status" value="1"/>
</dbReference>
<keyword evidence="4" id="KW-0804">Transcription</keyword>
<dbReference type="InterPro" id="IPR005119">
    <property type="entry name" value="LysR_subst-bd"/>
</dbReference>
<dbReference type="Gene3D" id="3.40.190.290">
    <property type="match status" value="1"/>
</dbReference>
<evidence type="ECO:0000313" key="6">
    <source>
        <dbReference type="EMBL" id="RLL44825.1"/>
    </source>
</evidence>